<keyword evidence="6" id="KW-0752">Steroid biosynthesis</keyword>
<evidence type="ECO:0000256" key="12">
    <source>
        <dbReference type="ARBA" id="ARBA00023221"/>
    </source>
</evidence>
<keyword evidence="11" id="KW-1207">Sterol metabolism</keyword>
<comment type="subcellular location">
    <subcellularLocation>
        <location evidence="1">Endoplasmic reticulum membrane</location>
        <topology evidence="1">Multi-pass membrane protein</topology>
    </subcellularLocation>
</comment>
<evidence type="ECO:0000256" key="2">
    <source>
        <dbReference type="ARBA" id="ARBA00005377"/>
    </source>
</evidence>
<evidence type="ECO:0000256" key="11">
    <source>
        <dbReference type="ARBA" id="ARBA00023166"/>
    </source>
</evidence>
<keyword evidence="5" id="KW-0256">Endoplasmic reticulum</keyword>
<reference evidence="14 15" key="1">
    <citation type="journal article" date="2015" name="BMC Genomics">
        <title>The genome of the truffle-parasite Tolypocladium ophioglossoides and the evolution of antifungal peptaibiotics.</title>
        <authorList>
            <person name="Quandt C.A."/>
            <person name="Bushley K.E."/>
            <person name="Spatafora J.W."/>
        </authorList>
    </citation>
    <scope>NUCLEOTIDE SEQUENCE [LARGE SCALE GENOMIC DNA]</scope>
    <source>
        <strain evidence="14 15">CBS 100239</strain>
    </source>
</reference>
<evidence type="ECO:0000256" key="8">
    <source>
        <dbReference type="ARBA" id="ARBA00023011"/>
    </source>
</evidence>
<evidence type="ECO:0000256" key="4">
    <source>
        <dbReference type="ARBA" id="ARBA00022692"/>
    </source>
</evidence>
<dbReference type="InterPro" id="IPR005352">
    <property type="entry name" value="Erg28"/>
</dbReference>
<dbReference type="PANTHER" id="PTHR15451">
    <property type="entry name" value="ERGOSTEROL BIOSYNTHETIC PROTEIN 28-RELATED"/>
    <property type="match status" value="1"/>
</dbReference>
<accession>A0A0L0NEB6</accession>
<keyword evidence="3" id="KW-0444">Lipid biosynthesis</keyword>
<proteinExistence type="inferred from homology"/>
<evidence type="ECO:0000256" key="7">
    <source>
        <dbReference type="ARBA" id="ARBA00022989"/>
    </source>
</evidence>
<dbReference type="GO" id="GO:0005789">
    <property type="term" value="C:endoplasmic reticulum membrane"/>
    <property type="evidence" value="ECO:0007669"/>
    <property type="project" value="UniProtKB-SubCell"/>
</dbReference>
<evidence type="ECO:0000256" key="9">
    <source>
        <dbReference type="ARBA" id="ARBA00023098"/>
    </source>
</evidence>
<keyword evidence="7 13" id="KW-1133">Transmembrane helix</keyword>
<dbReference type="Proteomes" id="UP000036947">
    <property type="component" value="Unassembled WGS sequence"/>
</dbReference>
<dbReference type="GO" id="GO:0030674">
    <property type="term" value="F:protein-macromolecule adaptor activity"/>
    <property type="evidence" value="ECO:0007669"/>
    <property type="project" value="TreeGrafter"/>
</dbReference>
<keyword evidence="12" id="KW-0753">Steroid metabolism</keyword>
<dbReference type="OrthoDB" id="6485510at2759"/>
<sequence length="194" mass="21372">MPPLPASPTASPTAPTAPPTAAMDVLKSLLPPAKGVLPYYMLILSVVSIGNSIQTYATLHFSRRVYNGRFVRNPKLPPASASFNPDDAVDRLVRAADQADPRATDQMTPLAGRLFGTWTLITCVVRCYAAYHLHLGPMYNIAIWTYVVALGHFASELFVFKSMTFGLPQIFPFTLASCALIWMPMVRDYYVESN</sequence>
<gene>
    <name evidence="14" type="ORF">TOPH_02985</name>
</gene>
<feature type="transmembrane region" description="Helical" evidence="13">
    <location>
        <begin position="143"/>
        <end position="160"/>
    </location>
</feature>
<comment type="similarity">
    <text evidence="2">Belongs to the ERG28 family.</text>
</comment>
<evidence type="ECO:0000256" key="5">
    <source>
        <dbReference type="ARBA" id="ARBA00022824"/>
    </source>
</evidence>
<dbReference type="STRING" id="1163406.A0A0L0NEB6"/>
<evidence type="ECO:0000256" key="10">
    <source>
        <dbReference type="ARBA" id="ARBA00023136"/>
    </source>
</evidence>
<evidence type="ECO:0000256" key="1">
    <source>
        <dbReference type="ARBA" id="ARBA00004477"/>
    </source>
</evidence>
<keyword evidence="4 13" id="KW-0812">Transmembrane</keyword>
<keyword evidence="8" id="KW-0756">Sterol biosynthesis</keyword>
<keyword evidence="15" id="KW-1185">Reference proteome</keyword>
<feature type="transmembrane region" description="Helical" evidence="13">
    <location>
        <begin position="110"/>
        <end position="131"/>
    </location>
</feature>
<name>A0A0L0NEB6_TOLOC</name>
<dbReference type="PANTHER" id="PTHR15451:SF19">
    <property type="entry name" value="ERGOSTEROL BIOSYNTHETIC PROTEIN 28 HOMOLOG"/>
    <property type="match status" value="1"/>
</dbReference>
<dbReference type="Pfam" id="PF03694">
    <property type="entry name" value="Erg28"/>
    <property type="match status" value="1"/>
</dbReference>
<evidence type="ECO:0000256" key="13">
    <source>
        <dbReference type="SAM" id="Phobius"/>
    </source>
</evidence>
<dbReference type="GO" id="GO:0016126">
    <property type="term" value="P:sterol biosynthetic process"/>
    <property type="evidence" value="ECO:0007669"/>
    <property type="project" value="UniProtKB-KW"/>
</dbReference>
<keyword evidence="10 13" id="KW-0472">Membrane</keyword>
<organism evidence="14 15">
    <name type="scientific">Tolypocladium ophioglossoides (strain CBS 100239)</name>
    <name type="common">Snaketongue truffleclub</name>
    <name type="synonym">Elaphocordyceps ophioglossoides</name>
    <dbReference type="NCBI Taxonomy" id="1163406"/>
    <lineage>
        <taxon>Eukaryota</taxon>
        <taxon>Fungi</taxon>
        <taxon>Dikarya</taxon>
        <taxon>Ascomycota</taxon>
        <taxon>Pezizomycotina</taxon>
        <taxon>Sordariomycetes</taxon>
        <taxon>Hypocreomycetidae</taxon>
        <taxon>Hypocreales</taxon>
        <taxon>Ophiocordycipitaceae</taxon>
        <taxon>Tolypocladium</taxon>
    </lineage>
</organism>
<evidence type="ECO:0000256" key="6">
    <source>
        <dbReference type="ARBA" id="ARBA00022955"/>
    </source>
</evidence>
<feature type="transmembrane region" description="Helical" evidence="13">
    <location>
        <begin position="167"/>
        <end position="185"/>
    </location>
</feature>
<evidence type="ECO:0000256" key="3">
    <source>
        <dbReference type="ARBA" id="ARBA00022516"/>
    </source>
</evidence>
<comment type="caution">
    <text evidence="14">The sequence shown here is derived from an EMBL/GenBank/DDBJ whole genome shotgun (WGS) entry which is preliminary data.</text>
</comment>
<dbReference type="AlphaFoldDB" id="A0A0L0NEB6"/>
<feature type="transmembrane region" description="Helical" evidence="13">
    <location>
        <begin position="37"/>
        <end position="59"/>
    </location>
</feature>
<dbReference type="EMBL" id="LFRF01000006">
    <property type="protein sequence ID" value="KND92406.1"/>
    <property type="molecule type" value="Genomic_DNA"/>
</dbReference>
<evidence type="ECO:0000313" key="14">
    <source>
        <dbReference type="EMBL" id="KND92406.1"/>
    </source>
</evidence>
<protein>
    <submittedName>
        <fullName evidence="14">Ergosterol biosynthetic protein 28</fullName>
    </submittedName>
</protein>
<keyword evidence="9" id="KW-0443">Lipid metabolism</keyword>
<evidence type="ECO:0000313" key="15">
    <source>
        <dbReference type="Proteomes" id="UP000036947"/>
    </source>
</evidence>